<keyword evidence="5 7" id="KW-0378">Hydrolase</keyword>
<dbReference type="PRINTS" id="PR00377">
    <property type="entry name" value="IMPHPHTASES"/>
</dbReference>
<reference evidence="8 9" key="1">
    <citation type="submission" date="2022-09" db="EMBL/GenBank/DDBJ databases">
        <title>Complete genome sequence of Janibacter terrae strain COS04-44, PCL-degrading bacteria isolated from oil spilled coast.</title>
        <authorList>
            <person name="Park H."/>
            <person name="Kim J.Y."/>
            <person name="An S.H."/>
            <person name="Lee C.M."/>
            <person name="Weon H.-Y."/>
        </authorList>
    </citation>
    <scope>NUCLEOTIDE SEQUENCE [LARGE SCALE GENOMIC DNA]</scope>
    <source>
        <strain evidence="8 9">COS04-44</strain>
    </source>
</reference>
<dbReference type="Gene3D" id="3.40.190.80">
    <property type="match status" value="1"/>
</dbReference>
<sequence length="286" mass="30103">MDRLPAGVDPAELADIALKVAVEAGVLVVDDRPRDLGVAETKSSATDVVTVMDQRSQDLLLRRLGELRPQDGFHGEERGARTGTSGITWVVDPIDGTVNYLYEIPAYCVSVAAVLGDPSVDGAWRPVAGAVVNPLTGERYTAALGGGAWRRVGDGPAQRLTVADTSLDQALCGTGFGYDADRRAWQAAVLTHVLPRVRDIRRIGSAALDLCRVADGSLDVHYERGLNPWDMAAGWLVATEAGAVVTDLDGGDPRAGFTVAGPPAAQGSLRTLLRSAVEQVGPESAR</sequence>
<dbReference type="InterPro" id="IPR000760">
    <property type="entry name" value="Inositol_monophosphatase-like"/>
</dbReference>
<dbReference type="SUPFAM" id="SSF56655">
    <property type="entry name" value="Carbohydrate phosphatase"/>
    <property type="match status" value="1"/>
</dbReference>
<evidence type="ECO:0000256" key="4">
    <source>
        <dbReference type="ARBA" id="ARBA00022723"/>
    </source>
</evidence>
<evidence type="ECO:0000256" key="7">
    <source>
        <dbReference type="RuleBase" id="RU364068"/>
    </source>
</evidence>
<comment type="cofactor">
    <cofactor evidence="2 7">
        <name>Mg(2+)</name>
        <dbReference type="ChEBI" id="CHEBI:18420"/>
    </cofactor>
</comment>
<keyword evidence="6 7" id="KW-0460">Magnesium</keyword>
<dbReference type="InterPro" id="IPR033942">
    <property type="entry name" value="IMPase"/>
</dbReference>
<dbReference type="Proteomes" id="UP001381003">
    <property type="component" value="Chromosome"/>
</dbReference>
<evidence type="ECO:0000256" key="2">
    <source>
        <dbReference type="ARBA" id="ARBA00001946"/>
    </source>
</evidence>
<dbReference type="PANTHER" id="PTHR20854:SF4">
    <property type="entry name" value="INOSITOL-1-MONOPHOSPHATASE-RELATED"/>
    <property type="match status" value="1"/>
</dbReference>
<dbReference type="EMBL" id="CP104874">
    <property type="protein sequence ID" value="WWF05146.1"/>
    <property type="molecule type" value="Genomic_DNA"/>
</dbReference>
<gene>
    <name evidence="8" type="ORF">N5P18_16045</name>
</gene>
<evidence type="ECO:0000256" key="3">
    <source>
        <dbReference type="ARBA" id="ARBA00009759"/>
    </source>
</evidence>
<protein>
    <recommendedName>
        <fullName evidence="7">Inositol-1-monophosphatase</fullName>
        <ecNumber evidence="7">3.1.3.25</ecNumber>
    </recommendedName>
</protein>
<evidence type="ECO:0000256" key="5">
    <source>
        <dbReference type="ARBA" id="ARBA00022801"/>
    </source>
</evidence>
<evidence type="ECO:0000313" key="9">
    <source>
        <dbReference type="Proteomes" id="UP001381003"/>
    </source>
</evidence>
<dbReference type="PROSITE" id="PS00629">
    <property type="entry name" value="IMP_1"/>
    <property type="match status" value="1"/>
</dbReference>
<dbReference type="InterPro" id="IPR020550">
    <property type="entry name" value="Inositol_monophosphatase_CS"/>
</dbReference>
<comment type="catalytic activity">
    <reaction evidence="1 7">
        <text>a myo-inositol phosphate + H2O = myo-inositol + phosphate</text>
        <dbReference type="Rhea" id="RHEA:24056"/>
        <dbReference type="ChEBI" id="CHEBI:15377"/>
        <dbReference type="ChEBI" id="CHEBI:17268"/>
        <dbReference type="ChEBI" id="CHEBI:43474"/>
        <dbReference type="ChEBI" id="CHEBI:84139"/>
        <dbReference type="EC" id="3.1.3.25"/>
    </reaction>
</comment>
<dbReference type="EC" id="3.1.3.25" evidence="7"/>
<dbReference type="Gene3D" id="3.30.540.10">
    <property type="entry name" value="Fructose-1,6-Bisphosphatase, subunit A, domain 1"/>
    <property type="match status" value="1"/>
</dbReference>
<keyword evidence="4 7" id="KW-0479">Metal-binding</keyword>
<comment type="similarity">
    <text evidence="3 7">Belongs to the inositol monophosphatase superfamily.</text>
</comment>
<dbReference type="CDD" id="cd01639">
    <property type="entry name" value="IMPase"/>
    <property type="match status" value="1"/>
</dbReference>
<evidence type="ECO:0000256" key="6">
    <source>
        <dbReference type="ARBA" id="ARBA00022842"/>
    </source>
</evidence>
<evidence type="ECO:0000313" key="8">
    <source>
        <dbReference type="EMBL" id="WWF05146.1"/>
    </source>
</evidence>
<dbReference type="RefSeq" id="WP_338538219.1">
    <property type="nucleotide sequence ID" value="NZ_CP104874.1"/>
</dbReference>
<accession>A0ABZ2FFW9</accession>
<dbReference type="Pfam" id="PF00459">
    <property type="entry name" value="Inositol_P"/>
    <property type="match status" value="1"/>
</dbReference>
<proteinExistence type="inferred from homology"/>
<dbReference type="InterPro" id="IPR020583">
    <property type="entry name" value="Inositol_monoP_metal-BS"/>
</dbReference>
<keyword evidence="9" id="KW-1185">Reference proteome</keyword>
<organism evidence="8 9">
    <name type="scientific">Janibacter terrae</name>
    <dbReference type="NCBI Taxonomy" id="103817"/>
    <lineage>
        <taxon>Bacteria</taxon>
        <taxon>Bacillati</taxon>
        <taxon>Actinomycetota</taxon>
        <taxon>Actinomycetes</taxon>
        <taxon>Micrococcales</taxon>
        <taxon>Intrasporangiaceae</taxon>
        <taxon>Janibacter</taxon>
    </lineage>
</organism>
<dbReference type="PANTHER" id="PTHR20854">
    <property type="entry name" value="INOSITOL MONOPHOSPHATASE"/>
    <property type="match status" value="1"/>
</dbReference>
<name>A0ABZ2FFW9_9MICO</name>
<evidence type="ECO:0000256" key="1">
    <source>
        <dbReference type="ARBA" id="ARBA00001033"/>
    </source>
</evidence>
<dbReference type="PROSITE" id="PS00630">
    <property type="entry name" value="IMP_2"/>
    <property type="match status" value="1"/>
</dbReference>